<dbReference type="Proteomes" id="UP000093199">
    <property type="component" value="Unassembled WGS sequence"/>
</dbReference>
<dbReference type="EMBL" id="MASJ01000039">
    <property type="protein sequence ID" value="OCS83082.1"/>
    <property type="molecule type" value="Genomic_DNA"/>
</dbReference>
<dbReference type="AlphaFoldDB" id="A0A1C0Y7E2"/>
<accession>A0A1C0Y7E2</accession>
<name>A0A1C0Y7E2_9BACL</name>
<dbReference type="GO" id="GO:0016787">
    <property type="term" value="F:hydrolase activity"/>
    <property type="evidence" value="ECO:0007669"/>
    <property type="project" value="UniProtKB-KW"/>
</dbReference>
<gene>
    <name evidence="2" type="ORF">A6M13_06685</name>
</gene>
<dbReference type="Gene3D" id="1.10.3210.50">
    <property type="match status" value="1"/>
</dbReference>
<dbReference type="SUPFAM" id="SSF109604">
    <property type="entry name" value="HD-domain/PDEase-like"/>
    <property type="match status" value="1"/>
</dbReference>
<evidence type="ECO:0000259" key="1">
    <source>
        <dbReference type="SMART" id="SM00471"/>
    </source>
</evidence>
<feature type="domain" description="HD/PDEase" evidence="1">
    <location>
        <begin position="21"/>
        <end position="132"/>
    </location>
</feature>
<comment type="caution">
    <text evidence="2">The sequence shown here is derived from an EMBL/GenBank/DDBJ whole genome shotgun (WGS) entry which is preliminary data.</text>
</comment>
<organism evidence="2 3">
    <name type="scientific">Caryophanon tenue</name>
    <dbReference type="NCBI Taxonomy" id="33978"/>
    <lineage>
        <taxon>Bacteria</taxon>
        <taxon>Bacillati</taxon>
        <taxon>Bacillota</taxon>
        <taxon>Bacilli</taxon>
        <taxon>Bacillales</taxon>
        <taxon>Caryophanaceae</taxon>
        <taxon>Caryophanon</taxon>
    </lineage>
</organism>
<sequence>MRMPKRQQCKALVEAIYIQFDASHDFEHVLRVEQNALAIAASYEDVDIETLQLAVYLHDVSDKKYAADTAALEQILKTLQLPVMQEQHVRHIIEAISFRGGNEIETQTLEAQIARDADRLDALGAIGIARAFAFGGAKGRKLYDDAEAARTEMTEDAYYGKPTATVTHFYEKLLTLQQHMCTEKGRALAKERHAFMKQFLTQLAKEREGLL</sequence>
<dbReference type="Pfam" id="PF01966">
    <property type="entry name" value="HD"/>
    <property type="match status" value="1"/>
</dbReference>
<dbReference type="InterPro" id="IPR006674">
    <property type="entry name" value="HD_domain"/>
</dbReference>
<keyword evidence="2" id="KW-0378">Hydrolase</keyword>
<protein>
    <submittedName>
        <fullName evidence="2">Phosphohydrolase</fullName>
    </submittedName>
</protein>
<evidence type="ECO:0000313" key="3">
    <source>
        <dbReference type="Proteomes" id="UP000093199"/>
    </source>
</evidence>
<reference evidence="2 3" key="1">
    <citation type="submission" date="2016-07" db="EMBL/GenBank/DDBJ databases">
        <title>Caryophanon tenue genome sequencing.</title>
        <authorList>
            <person name="Verma A."/>
            <person name="Pal Y."/>
            <person name="Krishnamurthi S."/>
        </authorList>
    </citation>
    <scope>NUCLEOTIDE SEQUENCE [LARGE SCALE GENOMIC DNA]</scope>
    <source>
        <strain evidence="2 3">DSM 14152</strain>
    </source>
</reference>
<proteinExistence type="predicted"/>
<dbReference type="PANTHER" id="PTHR33594">
    <property type="entry name" value="SUPERFAMILY HYDROLASE, PUTATIVE (AFU_ORTHOLOGUE AFUA_1G03035)-RELATED"/>
    <property type="match status" value="1"/>
</dbReference>
<dbReference type="PANTHER" id="PTHR33594:SF1">
    <property type="entry name" value="HD_PDEASE DOMAIN-CONTAINING PROTEIN"/>
    <property type="match status" value="1"/>
</dbReference>
<dbReference type="STRING" id="33978.A6M13_06685"/>
<dbReference type="InterPro" id="IPR003607">
    <property type="entry name" value="HD/PDEase_dom"/>
</dbReference>
<dbReference type="CDD" id="cd00077">
    <property type="entry name" value="HDc"/>
    <property type="match status" value="1"/>
</dbReference>
<keyword evidence="3" id="KW-1185">Reference proteome</keyword>
<dbReference type="RefSeq" id="WP_066548147.1">
    <property type="nucleotide sequence ID" value="NZ_MASJ01000039.1"/>
</dbReference>
<evidence type="ECO:0000313" key="2">
    <source>
        <dbReference type="EMBL" id="OCS83082.1"/>
    </source>
</evidence>
<dbReference type="SMART" id="SM00471">
    <property type="entry name" value="HDc"/>
    <property type="match status" value="1"/>
</dbReference>